<feature type="transmembrane region" description="Helical" evidence="6">
    <location>
        <begin position="396"/>
        <end position="416"/>
    </location>
</feature>
<keyword evidence="4 6" id="KW-1133">Transmembrane helix</keyword>
<feature type="transmembrane region" description="Helical" evidence="6">
    <location>
        <begin position="170"/>
        <end position="191"/>
    </location>
</feature>
<feature type="transmembrane region" description="Helical" evidence="6">
    <location>
        <begin position="79"/>
        <end position="103"/>
    </location>
</feature>
<dbReference type="InterPro" id="IPR020846">
    <property type="entry name" value="MFS_dom"/>
</dbReference>
<feature type="transmembrane region" description="Helical" evidence="6">
    <location>
        <begin position="304"/>
        <end position="324"/>
    </location>
</feature>
<evidence type="ECO:0000256" key="1">
    <source>
        <dbReference type="ARBA" id="ARBA00004141"/>
    </source>
</evidence>
<keyword evidence="5 6" id="KW-0472">Membrane</keyword>
<proteinExistence type="predicted"/>
<protein>
    <recommendedName>
        <fullName evidence="7">Major facilitator superfamily (MFS) profile domain-containing protein</fullName>
    </recommendedName>
</protein>
<keyword evidence="3 6" id="KW-0812">Transmembrane</keyword>
<gene>
    <name evidence="8" type="ORF">AZE42_11006</name>
</gene>
<dbReference type="PANTHER" id="PTHR43791">
    <property type="entry name" value="PERMEASE-RELATED"/>
    <property type="match status" value="1"/>
</dbReference>
<dbReference type="InterPro" id="IPR036259">
    <property type="entry name" value="MFS_trans_sf"/>
</dbReference>
<feature type="transmembrane region" description="Helical" evidence="6">
    <location>
        <begin position="203"/>
        <end position="224"/>
    </location>
</feature>
<dbReference type="PROSITE" id="PS50850">
    <property type="entry name" value="MFS"/>
    <property type="match status" value="1"/>
</dbReference>
<feature type="domain" description="Major facilitator superfamily (MFS) profile" evidence="7">
    <location>
        <begin position="41"/>
        <end position="456"/>
    </location>
</feature>
<feature type="transmembrane region" description="Helical" evidence="6">
    <location>
        <begin position="336"/>
        <end position="355"/>
    </location>
</feature>
<dbReference type="FunFam" id="1.20.1250.20:FF:000018">
    <property type="entry name" value="MFS transporter permease"/>
    <property type="match status" value="1"/>
</dbReference>
<comment type="subcellular location">
    <subcellularLocation>
        <location evidence="1">Membrane</location>
        <topology evidence="1">Multi-pass membrane protein</topology>
    </subcellularLocation>
</comment>
<dbReference type="GO" id="GO:0022857">
    <property type="term" value="F:transmembrane transporter activity"/>
    <property type="evidence" value="ECO:0007669"/>
    <property type="project" value="InterPro"/>
</dbReference>
<evidence type="ECO:0000256" key="6">
    <source>
        <dbReference type="SAM" id="Phobius"/>
    </source>
</evidence>
<reference evidence="8 9" key="1">
    <citation type="submission" date="2016-03" db="EMBL/GenBank/DDBJ databases">
        <title>Comparative genomics of the ectomycorrhizal sister species Rhizopogon vinicolor and Rhizopogon vesiculosus (Basidiomycota: Boletales) reveals a divergence of the mating type B locus.</title>
        <authorList>
            <person name="Mujic A.B."/>
            <person name="Kuo A."/>
            <person name="Tritt A."/>
            <person name="Lipzen A."/>
            <person name="Chen C."/>
            <person name="Johnson J."/>
            <person name="Sharma A."/>
            <person name="Barry K."/>
            <person name="Grigoriev I.V."/>
            <person name="Spatafora J.W."/>
        </authorList>
    </citation>
    <scope>NUCLEOTIDE SEQUENCE [LARGE SCALE GENOMIC DNA]</scope>
    <source>
        <strain evidence="8 9">AM-OR11-056</strain>
    </source>
</reference>
<keyword evidence="2" id="KW-0813">Transport</keyword>
<evidence type="ECO:0000313" key="8">
    <source>
        <dbReference type="EMBL" id="OJA18689.1"/>
    </source>
</evidence>
<feature type="transmembrane region" description="Helical" evidence="6">
    <location>
        <begin position="136"/>
        <end position="158"/>
    </location>
</feature>
<feature type="transmembrane region" description="Helical" evidence="6">
    <location>
        <begin position="110"/>
        <end position="130"/>
    </location>
</feature>
<evidence type="ECO:0000259" key="7">
    <source>
        <dbReference type="PROSITE" id="PS50850"/>
    </source>
</evidence>
<dbReference type="OrthoDB" id="2985014at2759"/>
<sequence length="487" mass="53354">MDSCEVKEYSSDQEALQATDSIDAATLEQEKKLLWKLDRKILPLTCSLYLLSFLDRTNLGNARLMGLPQDTLGGDPTGVLFDWATSAFFITFMLFQVPITVLSKRFSPRLWLGCFAIAWGICSTLMATTFDFSGLIATRLALGLCEAGFGPTLVLYLSFYYTRAEYGARIAYWFGFASIAGAFSGLIAFGVQHAKVSIANWRLLFIVEGVPTILVGIYCLFALLDRPESTHSLNAMERKLAIARMNRGTSGDVGKVINSRHVLAAFLDWRVYAFGVMYFGLFCATGSIGAFLPTIIATMGYTNAMAQLLTVPPYTVATVVLVSMAYTSDRLQSRGLFVFTACLLSGIGYVLLLFITHNQRIRYFAVFCATTGAFSGIGLSMAWFTHNLGSESKRATGVSLCGAIGQGGSILGSHLYPLTEQPEYRRGLTVSGSLLLASALCALILTVSYRWDNKQRDKQVGNEIIDPDATVDTSEQADKAVQFRYIP</sequence>
<evidence type="ECO:0000256" key="2">
    <source>
        <dbReference type="ARBA" id="ARBA00022448"/>
    </source>
</evidence>
<name>A0A1J8QZ62_9AGAM</name>
<feature type="transmembrane region" description="Helical" evidence="6">
    <location>
        <begin position="361"/>
        <end position="384"/>
    </location>
</feature>
<dbReference type="Pfam" id="PF07690">
    <property type="entry name" value="MFS_1"/>
    <property type="match status" value="1"/>
</dbReference>
<dbReference type="EMBL" id="LVVM01001352">
    <property type="protein sequence ID" value="OJA18689.1"/>
    <property type="molecule type" value="Genomic_DNA"/>
</dbReference>
<evidence type="ECO:0000256" key="3">
    <source>
        <dbReference type="ARBA" id="ARBA00022692"/>
    </source>
</evidence>
<organism evidence="8 9">
    <name type="scientific">Rhizopogon vesiculosus</name>
    <dbReference type="NCBI Taxonomy" id="180088"/>
    <lineage>
        <taxon>Eukaryota</taxon>
        <taxon>Fungi</taxon>
        <taxon>Dikarya</taxon>
        <taxon>Basidiomycota</taxon>
        <taxon>Agaricomycotina</taxon>
        <taxon>Agaricomycetes</taxon>
        <taxon>Agaricomycetidae</taxon>
        <taxon>Boletales</taxon>
        <taxon>Suillineae</taxon>
        <taxon>Rhizopogonaceae</taxon>
        <taxon>Rhizopogon</taxon>
    </lineage>
</organism>
<dbReference type="Proteomes" id="UP000183567">
    <property type="component" value="Unassembled WGS sequence"/>
</dbReference>
<dbReference type="GO" id="GO:0016020">
    <property type="term" value="C:membrane"/>
    <property type="evidence" value="ECO:0007669"/>
    <property type="project" value="UniProtKB-SubCell"/>
</dbReference>
<dbReference type="Gene3D" id="1.20.1250.20">
    <property type="entry name" value="MFS general substrate transporter like domains"/>
    <property type="match status" value="2"/>
</dbReference>
<keyword evidence="9" id="KW-1185">Reference proteome</keyword>
<dbReference type="PANTHER" id="PTHR43791:SF36">
    <property type="entry name" value="TRANSPORTER, PUTATIVE (AFU_ORTHOLOGUE AFUA_6G08340)-RELATED"/>
    <property type="match status" value="1"/>
</dbReference>
<dbReference type="SUPFAM" id="SSF103473">
    <property type="entry name" value="MFS general substrate transporter"/>
    <property type="match status" value="1"/>
</dbReference>
<dbReference type="AlphaFoldDB" id="A0A1J8QZ62"/>
<evidence type="ECO:0000256" key="5">
    <source>
        <dbReference type="ARBA" id="ARBA00023136"/>
    </source>
</evidence>
<comment type="caution">
    <text evidence="8">The sequence shown here is derived from an EMBL/GenBank/DDBJ whole genome shotgun (WGS) entry which is preliminary data.</text>
</comment>
<feature type="transmembrane region" description="Helical" evidence="6">
    <location>
        <begin position="269"/>
        <end position="292"/>
    </location>
</feature>
<dbReference type="FunFam" id="1.20.1250.20:FF:000013">
    <property type="entry name" value="MFS general substrate transporter"/>
    <property type="match status" value="1"/>
</dbReference>
<evidence type="ECO:0000313" key="9">
    <source>
        <dbReference type="Proteomes" id="UP000183567"/>
    </source>
</evidence>
<evidence type="ECO:0000256" key="4">
    <source>
        <dbReference type="ARBA" id="ARBA00022989"/>
    </source>
</evidence>
<feature type="transmembrane region" description="Helical" evidence="6">
    <location>
        <begin position="428"/>
        <end position="449"/>
    </location>
</feature>
<dbReference type="InterPro" id="IPR011701">
    <property type="entry name" value="MFS"/>
</dbReference>
<accession>A0A1J8QZ62</accession>